<feature type="compositionally biased region" description="Low complexity" evidence="5">
    <location>
        <begin position="85"/>
        <end position="119"/>
    </location>
</feature>
<feature type="compositionally biased region" description="Polar residues" evidence="5">
    <location>
        <begin position="553"/>
        <end position="566"/>
    </location>
</feature>
<protein>
    <recommendedName>
        <fullName evidence="8">TM7S3/TM198-like domain-containing protein</fullName>
    </recommendedName>
</protein>
<evidence type="ECO:0000259" key="8">
    <source>
        <dbReference type="Pfam" id="PF13886"/>
    </source>
</evidence>
<dbReference type="Proteomes" id="UP000325313">
    <property type="component" value="Unassembled WGS sequence"/>
</dbReference>
<feature type="compositionally biased region" description="Polar residues" evidence="5">
    <location>
        <begin position="748"/>
        <end position="764"/>
    </location>
</feature>
<dbReference type="Proteomes" id="UP000324748">
    <property type="component" value="Unassembled WGS sequence"/>
</dbReference>
<feature type="region of interest" description="Disordered" evidence="5">
    <location>
        <begin position="519"/>
        <end position="580"/>
    </location>
</feature>
<evidence type="ECO:0000256" key="6">
    <source>
        <dbReference type="SAM" id="Phobius"/>
    </source>
</evidence>
<feature type="transmembrane region" description="Helical" evidence="6">
    <location>
        <begin position="194"/>
        <end position="217"/>
    </location>
</feature>
<organism evidence="10 12">
    <name type="scientific">Puccinia graminis f. sp. tritici</name>
    <dbReference type="NCBI Taxonomy" id="56615"/>
    <lineage>
        <taxon>Eukaryota</taxon>
        <taxon>Fungi</taxon>
        <taxon>Dikarya</taxon>
        <taxon>Basidiomycota</taxon>
        <taxon>Pucciniomycotina</taxon>
        <taxon>Pucciniomycetes</taxon>
        <taxon>Pucciniales</taxon>
        <taxon>Pucciniaceae</taxon>
        <taxon>Puccinia</taxon>
    </lineage>
</organism>
<evidence type="ECO:0000256" key="7">
    <source>
        <dbReference type="SAM" id="SignalP"/>
    </source>
</evidence>
<comment type="subcellular location">
    <subcellularLocation>
        <location evidence="1">Membrane</location>
        <topology evidence="1">Multi-pass membrane protein</topology>
    </subcellularLocation>
</comment>
<reference evidence="11 12" key="1">
    <citation type="submission" date="2019-05" db="EMBL/GenBank/DDBJ databases">
        <title>Emergence of the Ug99 lineage of the wheat stem rust pathogen through somatic hybridization.</title>
        <authorList>
            <person name="Li F."/>
            <person name="Upadhyaya N.M."/>
            <person name="Sperschneider J."/>
            <person name="Matny O."/>
            <person name="Nguyen-Phuc H."/>
            <person name="Mago R."/>
            <person name="Raley C."/>
            <person name="Miller M.E."/>
            <person name="Silverstein K.A.T."/>
            <person name="Henningsen E."/>
            <person name="Hirsch C.D."/>
            <person name="Visser B."/>
            <person name="Pretorius Z.A."/>
            <person name="Steffenson B.J."/>
            <person name="Schwessinger B."/>
            <person name="Dodds P.N."/>
            <person name="Figueroa M."/>
        </authorList>
    </citation>
    <scope>NUCLEOTIDE SEQUENCE [LARGE SCALE GENOMIC DNA]</scope>
    <source>
        <strain evidence="9">21-0</strain>
        <strain evidence="10 12">Ug99</strain>
    </source>
</reference>
<evidence type="ECO:0000313" key="9">
    <source>
        <dbReference type="EMBL" id="KAA1072338.1"/>
    </source>
</evidence>
<feature type="domain" description="TM7S3/TM198-like" evidence="8">
    <location>
        <begin position="141"/>
        <end position="346"/>
    </location>
</feature>
<dbReference type="PANTHER" id="PTHR39469">
    <property type="entry name" value="CHROMOSOME 1, WHOLE GENOME SHOTGUN SEQUENCE"/>
    <property type="match status" value="1"/>
</dbReference>
<evidence type="ECO:0000256" key="1">
    <source>
        <dbReference type="ARBA" id="ARBA00004141"/>
    </source>
</evidence>
<feature type="transmembrane region" description="Helical" evidence="6">
    <location>
        <begin position="278"/>
        <end position="297"/>
    </location>
</feature>
<dbReference type="OrthoDB" id="102260at2759"/>
<accession>A0A5B0NEC6</accession>
<feature type="compositionally biased region" description="Polar residues" evidence="5">
    <location>
        <begin position="682"/>
        <end position="702"/>
    </location>
</feature>
<keyword evidence="3 6" id="KW-1133">Transmembrane helix</keyword>
<feature type="compositionally biased region" description="Basic and acidic residues" evidence="5">
    <location>
        <begin position="703"/>
        <end position="712"/>
    </location>
</feature>
<feature type="region of interest" description="Disordered" evidence="5">
    <location>
        <begin position="394"/>
        <end position="441"/>
    </location>
</feature>
<dbReference type="InterPro" id="IPR025256">
    <property type="entry name" value="TM7S3/TM198-like_dom"/>
</dbReference>
<feature type="region of interest" description="Disordered" evidence="5">
    <location>
        <begin position="31"/>
        <end position="121"/>
    </location>
</feature>
<feature type="compositionally biased region" description="Polar residues" evidence="5">
    <location>
        <begin position="713"/>
        <end position="727"/>
    </location>
</feature>
<dbReference type="PANTHER" id="PTHR39469:SF1">
    <property type="entry name" value="DUF4203 DOMAIN-CONTAINING PROTEIN"/>
    <property type="match status" value="1"/>
</dbReference>
<evidence type="ECO:0000313" key="12">
    <source>
        <dbReference type="Proteomes" id="UP000325313"/>
    </source>
</evidence>
<feature type="transmembrane region" description="Helical" evidence="6">
    <location>
        <begin position="253"/>
        <end position="272"/>
    </location>
</feature>
<feature type="compositionally biased region" description="Low complexity" evidence="5">
    <location>
        <begin position="43"/>
        <end position="66"/>
    </location>
</feature>
<keyword evidence="7" id="KW-0732">Signal</keyword>
<sequence>MMANNFHVFLILLVIAALGWLDPGAHQVSAQAVSQPEAPGTRPAPANNQPTPATGNTTPTTNSTLPQPGPAQQTNNNQTTLPAQNSTSTNTTTTLVNNNRNNTLASTNSTSPSSSNSSSILNKDEAVPLDTKITVPFSILGALLIVSGAPMGFWGGRNRWSSYFLTGAFFGALIVMTPILRFGVIEQDRHPSTAIQGVFVLACLISAIAAGAVAVIFWKGTRFLVGAGGGFVISLFILSLKSNSLIQAAGLRWVLILAGSSIGFVLATIPLLTIHVTLFATAAMGAAAVVLGIDCFTTGGLKEFWLYIIGFGRMFPRLTYFPFTVTMQAELGVMGGLFLMGAAVQWRLLEVIRKKIEELKQLDQDRRMQEDAAAYRQSMALDADLALWEKRHGDDGDSATMAASPPKKHHGRKSSQFSLLPRHPGSPMSPQTPLTMCEHTSRPSNDHLLSLDVDGGLTGSLGITEVLPSPNLHTEHLSKPDTVGEAAETILPLYNTPHKPVGGQRPLSQADRTVSIDFEKFETDRRVSRPPGAPASWTSPIVGSSKPGASPRSKPSSPALNASRPMSYSPRIPELQELRPTNTHLRSTTEQPAVRPFSEHLSPLLNARHSEDVHRPAVNTRPASRVILGSYPAPSARPSQPQTPHRESKVMTIEELDSRHKSAMRKLQQPMTDKVSAVAKPSTATQKTILHSRSAASLAQPSNHKEPRDHSRNSSFGPSTQAATTRTLGRHGDASAPSLSPTTPASSQIPSANPSKSTNAWLSY</sequence>
<evidence type="ECO:0000313" key="10">
    <source>
        <dbReference type="EMBL" id="KAA1086370.1"/>
    </source>
</evidence>
<feature type="signal peptide" evidence="7">
    <location>
        <begin position="1"/>
        <end position="21"/>
    </location>
</feature>
<evidence type="ECO:0000256" key="4">
    <source>
        <dbReference type="ARBA" id="ARBA00023136"/>
    </source>
</evidence>
<feature type="region of interest" description="Disordered" evidence="5">
    <location>
        <begin position="611"/>
        <end position="764"/>
    </location>
</feature>
<feature type="compositionally biased region" description="Low complexity" evidence="5">
    <location>
        <begin position="734"/>
        <end position="747"/>
    </location>
</feature>
<dbReference type="Pfam" id="PF13886">
    <property type="entry name" value="TM7S3_TM198"/>
    <property type="match status" value="1"/>
</dbReference>
<gene>
    <name evidence="9" type="ORF">PGT21_032830</name>
    <name evidence="10" type="ORF">PGTUg99_019612</name>
</gene>
<feature type="compositionally biased region" description="Polar residues" evidence="5">
    <location>
        <begin position="70"/>
        <end position="84"/>
    </location>
</feature>
<dbReference type="EMBL" id="VSWC01000170">
    <property type="protein sequence ID" value="KAA1072338.1"/>
    <property type="molecule type" value="Genomic_DNA"/>
</dbReference>
<keyword evidence="4 6" id="KW-0472">Membrane</keyword>
<keyword evidence="11" id="KW-1185">Reference proteome</keyword>
<feature type="transmembrane region" description="Helical" evidence="6">
    <location>
        <begin position="160"/>
        <end position="182"/>
    </location>
</feature>
<dbReference type="AlphaFoldDB" id="A0A5B0NEC6"/>
<proteinExistence type="predicted"/>
<feature type="transmembrane region" description="Helical" evidence="6">
    <location>
        <begin position="223"/>
        <end position="241"/>
    </location>
</feature>
<name>A0A5B0NEC6_PUCGR</name>
<keyword evidence="2 6" id="KW-0812">Transmembrane</keyword>
<evidence type="ECO:0000256" key="3">
    <source>
        <dbReference type="ARBA" id="ARBA00022989"/>
    </source>
</evidence>
<comment type="caution">
    <text evidence="10">The sequence shown here is derived from an EMBL/GenBank/DDBJ whole genome shotgun (WGS) entry which is preliminary data.</text>
</comment>
<feature type="chain" id="PRO_5033473897" description="TM7S3/TM198-like domain-containing protein" evidence="7">
    <location>
        <begin position="22"/>
        <end position="764"/>
    </location>
</feature>
<evidence type="ECO:0000256" key="5">
    <source>
        <dbReference type="SAM" id="MobiDB-lite"/>
    </source>
</evidence>
<evidence type="ECO:0000313" key="11">
    <source>
        <dbReference type="Proteomes" id="UP000324748"/>
    </source>
</evidence>
<dbReference type="GO" id="GO:0016020">
    <property type="term" value="C:membrane"/>
    <property type="evidence" value="ECO:0007669"/>
    <property type="project" value="UniProtKB-SubCell"/>
</dbReference>
<evidence type="ECO:0000256" key="2">
    <source>
        <dbReference type="ARBA" id="ARBA00022692"/>
    </source>
</evidence>
<dbReference type="EMBL" id="VDEP01000411">
    <property type="protein sequence ID" value="KAA1086370.1"/>
    <property type="molecule type" value="Genomic_DNA"/>
</dbReference>